<accession>A0A1B6I6R8</accession>
<evidence type="ECO:0000256" key="1">
    <source>
        <dbReference type="SAM" id="Coils"/>
    </source>
</evidence>
<protein>
    <submittedName>
        <fullName evidence="3">Uncharacterized protein</fullName>
    </submittedName>
</protein>
<name>A0A1B6I6R8_9HEMI</name>
<proteinExistence type="predicted"/>
<dbReference type="EMBL" id="GECU01025085">
    <property type="protein sequence ID" value="JAS82621.1"/>
    <property type="molecule type" value="Transcribed_RNA"/>
</dbReference>
<feature type="coiled-coil region" evidence="1">
    <location>
        <begin position="30"/>
        <end position="57"/>
    </location>
</feature>
<dbReference type="AlphaFoldDB" id="A0A1B6I6R8"/>
<feature type="signal peptide" evidence="2">
    <location>
        <begin position="1"/>
        <end position="20"/>
    </location>
</feature>
<keyword evidence="2" id="KW-0732">Signal</keyword>
<feature type="chain" id="PRO_5008584940" evidence="2">
    <location>
        <begin position="21"/>
        <end position="294"/>
    </location>
</feature>
<evidence type="ECO:0000313" key="3">
    <source>
        <dbReference type="EMBL" id="JAS82621.1"/>
    </source>
</evidence>
<reference evidence="3" key="1">
    <citation type="submission" date="2015-11" db="EMBL/GenBank/DDBJ databases">
        <title>De novo transcriptome assembly of four potential Pierce s Disease insect vectors from Arizona vineyards.</title>
        <authorList>
            <person name="Tassone E.E."/>
        </authorList>
    </citation>
    <scope>NUCLEOTIDE SEQUENCE</scope>
</reference>
<gene>
    <name evidence="3" type="ORF">g.22998</name>
</gene>
<organism evidence="3">
    <name type="scientific">Homalodisca liturata</name>
    <dbReference type="NCBI Taxonomy" id="320908"/>
    <lineage>
        <taxon>Eukaryota</taxon>
        <taxon>Metazoa</taxon>
        <taxon>Ecdysozoa</taxon>
        <taxon>Arthropoda</taxon>
        <taxon>Hexapoda</taxon>
        <taxon>Insecta</taxon>
        <taxon>Pterygota</taxon>
        <taxon>Neoptera</taxon>
        <taxon>Paraneoptera</taxon>
        <taxon>Hemiptera</taxon>
        <taxon>Auchenorrhyncha</taxon>
        <taxon>Membracoidea</taxon>
        <taxon>Cicadellidae</taxon>
        <taxon>Cicadellinae</taxon>
        <taxon>Proconiini</taxon>
        <taxon>Homalodisca</taxon>
    </lineage>
</organism>
<sequence>MVCHLILFILSCIVTSPVYSSTRNTIRRDIHEMQESVKVMEGERMRLTEKLEEAKTVCDEMLKPLHSKQAEFEGYQRETIEVVQRLSGNITLKRQEEEVLIKALHREFLIHNKYSLKIELYSQELEVFEDRKRRGLALGCHSLRPLFPKNESLIAPRSMGVEEKYSTRDSIVVLQNELNNVKHDLHTRESMNQEITSQIENTYRLCEAQKQDLLHLLGATEADLKEILANAGLLQEEWEKYVSVVEKYTMQLGELKRRNEELKAESSRLSDAVTSFEEDSECYMELSTLKINYP</sequence>
<keyword evidence="1" id="KW-0175">Coiled coil</keyword>
<evidence type="ECO:0000256" key="2">
    <source>
        <dbReference type="SAM" id="SignalP"/>
    </source>
</evidence>
<feature type="coiled-coil region" evidence="1">
    <location>
        <begin position="245"/>
        <end position="279"/>
    </location>
</feature>